<accession>A0A897MVY6</accession>
<evidence type="ECO:0000259" key="2">
    <source>
        <dbReference type="Pfam" id="PF26236"/>
    </source>
</evidence>
<feature type="region of interest" description="Disordered" evidence="1">
    <location>
        <begin position="91"/>
        <end position="111"/>
    </location>
</feature>
<dbReference type="RefSeq" id="WP_238478173.1">
    <property type="nucleotide sequence ID" value="NZ_CP064786.1"/>
</dbReference>
<dbReference type="KEGG" id="hara:AArcS_2961"/>
<dbReference type="AlphaFoldDB" id="A0A897MVY6"/>
<organism evidence="5 6">
    <name type="scientific">Natranaeroarchaeum sulfidigenes</name>
    <dbReference type="NCBI Taxonomy" id="2784880"/>
    <lineage>
        <taxon>Archaea</taxon>
        <taxon>Methanobacteriati</taxon>
        <taxon>Methanobacteriota</taxon>
        <taxon>Stenosarchaea group</taxon>
        <taxon>Halobacteria</taxon>
        <taxon>Halobacteriales</taxon>
        <taxon>Natronoarchaeaceae</taxon>
        <taxon>Natranaeroarchaeum</taxon>
    </lineage>
</organism>
<evidence type="ECO:0000259" key="3">
    <source>
        <dbReference type="Pfam" id="PF26237"/>
    </source>
</evidence>
<dbReference type="InterPro" id="IPR058775">
    <property type="entry name" value="DUF8054_M"/>
</dbReference>
<dbReference type="InterPro" id="IPR058674">
    <property type="entry name" value="DUF8054_N"/>
</dbReference>
<dbReference type="EMBL" id="CP064786">
    <property type="protein sequence ID" value="QSG04148.1"/>
    <property type="molecule type" value="Genomic_DNA"/>
</dbReference>
<dbReference type="Proteomes" id="UP000663586">
    <property type="component" value="Chromosome"/>
</dbReference>
<dbReference type="Pfam" id="PF26237">
    <property type="entry name" value="DUF8054_C"/>
    <property type="match status" value="1"/>
</dbReference>
<dbReference type="InterPro" id="IPR058675">
    <property type="entry name" value="DUF8054_C"/>
</dbReference>
<dbReference type="Pfam" id="PF26236">
    <property type="entry name" value="DUF8054_N"/>
    <property type="match status" value="1"/>
</dbReference>
<proteinExistence type="predicted"/>
<feature type="domain" description="DUF8054" evidence="3">
    <location>
        <begin position="227"/>
        <end position="272"/>
    </location>
</feature>
<reference evidence="5" key="1">
    <citation type="submission" date="2020-11" db="EMBL/GenBank/DDBJ databases">
        <title>Carbohydrate-dependent, anaerobic sulfur respiration: A novel catabolism in halophilic archaea.</title>
        <authorList>
            <person name="Sorokin D.Y."/>
            <person name="Messina E."/>
            <person name="Smedile F."/>
            <person name="La Cono V."/>
            <person name="Hallsworth J.E."/>
            <person name="Yakimov M.M."/>
        </authorList>
    </citation>
    <scope>NUCLEOTIDE SEQUENCE</scope>
    <source>
        <strain evidence="5">AArc-S</strain>
    </source>
</reference>
<sequence>MSFIDSLGEAIEEIRRPEYTGKNRCDSCTVVNAVIVAVVGLLLYRVRKPLGYLAVAVGTALIYLRGYVVPGTPSFAPDLVRPLPIDFEHDDPEGVGSGSLTGEDDDNPSEFDGEELIEALAASGVIEAGEEELFLNNSFRESWEARIEELRELEPEALADRTAAASPHDVEGEVYGDRILIKGAGRDIWLSHPIAMAETAAVETLSNWDVDAGMRAAAAEPLRTFIELCPACGGEVRETTLRNCCGGPGSTQRRPGQLVLACEDCDTVLFEFSDVAV</sequence>
<keyword evidence="6" id="KW-1185">Reference proteome</keyword>
<evidence type="ECO:0000313" key="6">
    <source>
        <dbReference type="Proteomes" id="UP000663586"/>
    </source>
</evidence>
<protein>
    <submittedName>
        <fullName evidence="5">Membrane associated protein with Zn zinger domain</fullName>
    </submittedName>
</protein>
<dbReference type="Pfam" id="PF26238">
    <property type="entry name" value="DUF8054_M"/>
    <property type="match status" value="1"/>
</dbReference>
<name>A0A897MVY6_9EURY</name>
<evidence type="ECO:0000256" key="1">
    <source>
        <dbReference type="SAM" id="MobiDB-lite"/>
    </source>
</evidence>
<feature type="domain" description="DUF8054" evidence="2">
    <location>
        <begin position="12"/>
        <end position="84"/>
    </location>
</feature>
<feature type="domain" description="DUF8054" evidence="4">
    <location>
        <begin position="117"/>
        <end position="224"/>
    </location>
</feature>
<gene>
    <name evidence="5" type="ORF">AArcS_2961</name>
</gene>
<evidence type="ECO:0000259" key="4">
    <source>
        <dbReference type="Pfam" id="PF26238"/>
    </source>
</evidence>
<dbReference type="GeneID" id="70686339"/>
<feature type="compositionally biased region" description="Acidic residues" evidence="1">
    <location>
        <begin position="102"/>
        <end position="111"/>
    </location>
</feature>
<evidence type="ECO:0000313" key="5">
    <source>
        <dbReference type="EMBL" id="QSG04148.1"/>
    </source>
</evidence>